<gene>
    <name evidence="1" type="ORF">YC6258_05531</name>
</gene>
<accession>A0A0C5W4M0</accession>
<dbReference type="EMBL" id="CP007142">
    <property type="protein sequence ID" value="AJQ97559.1"/>
    <property type="molecule type" value="Genomic_DNA"/>
</dbReference>
<organism evidence="1 2">
    <name type="scientific">Gynuella sunshinyii YC6258</name>
    <dbReference type="NCBI Taxonomy" id="1445510"/>
    <lineage>
        <taxon>Bacteria</taxon>
        <taxon>Pseudomonadati</taxon>
        <taxon>Pseudomonadota</taxon>
        <taxon>Gammaproteobacteria</taxon>
        <taxon>Oceanospirillales</taxon>
        <taxon>Saccharospirillaceae</taxon>
        <taxon>Gynuella</taxon>
    </lineage>
</organism>
<dbReference type="Proteomes" id="UP000032266">
    <property type="component" value="Chromosome"/>
</dbReference>
<reference evidence="1 2" key="1">
    <citation type="submission" date="2014-01" db="EMBL/GenBank/DDBJ databases">
        <title>Full genme sequencing of cellulolytic bacterium Gynuella sunshinyii YC6258T gen. nov., sp. nov.</title>
        <authorList>
            <person name="Khan H."/>
            <person name="Chung E.J."/>
            <person name="Chung Y.R."/>
        </authorList>
    </citation>
    <scope>NUCLEOTIDE SEQUENCE [LARGE SCALE GENOMIC DNA]</scope>
    <source>
        <strain evidence="1 2">YC6258</strain>
    </source>
</reference>
<name>A0A0C5W4M0_9GAMM</name>
<evidence type="ECO:0000313" key="1">
    <source>
        <dbReference type="EMBL" id="AJQ97559.1"/>
    </source>
</evidence>
<evidence type="ECO:0000313" key="2">
    <source>
        <dbReference type="Proteomes" id="UP000032266"/>
    </source>
</evidence>
<dbReference type="AlphaFoldDB" id="A0A0C5W4M0"/>
<proteinExistence type="predicted"/>
<keyword evidence="2" id="KW-1185">Reference proteome</keyword>
<sequence>MQKYQYRAAITRSFHGPGEIFERVKTRQNRYWLDWITTEDI</sequence>
<dbReference type="KEGG" id="gsn:YC6258_05531"/>
<dbReference type="HOGENOM" id="CLU_3270811_0_0_6"/>
<protein>
    <submittedName>
        <fullName evidence="1">Uncharacterized protein</fullName>
    </submittedName>
</protein>